<gene>
    <name evidence="2" type="ORF">HRUBRA_02421</name>
</gene>
<dbReference type="AlphaFoldDB" id="A0A095VPE7"/>
<organism evidence="2 3">
    <name type="scientific">Pseudohaliea rubra DSM 19751</name>
    <dbReference type="NCBI Taxonomy" id="1265313"/>
    <lineage>
        <taxon>Bacteria</taxon>
        <taxon>Pseudomonadati</taxon>
        <taxon>Pseudomonadota</taxon>
        <taxon>Gammaproteobacteria</taxon>
        <taxon>Cellvibrionales</taxon>
        <taxon>Halieaceae</taxon>
        <taxon>Pseudohaliea</taxon>
    </lineage>
</organism>
<dbReference type="Proteomes" id="UP000029640">
    <property type="component" value="Unassembled WGS sequence"/>
</dbReference>
<dbReference type="HOGENOM" id="CLU_121334_2_3_6"/>
<keyword evidence="1" id="KW-0472">Membrane</keyword>
<proteinExistence type="predicted"/>
<keyword evidence="1" id="KW-0812">Transmembrane</keyword>
<feature type="transmembrane region" description="Helical" evidence="1">
    <location>
        <begin position="6"/>
        <end position="24"/>
    </location>
</feature>
<protein>
    <submittedName>
        <fullName evidence="2">PH adaptation potassium efflux system protein G, sodium-potassium/hydrogen antiporter subunit G</fullName>
    </submittedName>
</protein>
<evidence type="ECO:0000313" key="3">
    <source>
        <dbReference type="Proteomes" id="UP000029640"/>
    </source>
</evidence>
<keyword evidence="3" id="KW-1185">Reference proteome</keyword>
<keyword evidence="1" id="KW-1133">Transmembrane helix</keyword>
<dbReference type="EMBL" id="AUVB01000077">
    <property type="protein sequence ID" value="KGE02983.1"/>
    <property type="molecule type" value="Genomic_DNA"/>
</dbReference>
<name>A0A095VPE7_9GAMM</name>
<dbReference type="GO" id="GO:0015385">
    <property type="term" value="F:sodium:proton antiporter activity"/>
    <property type="evidence" value="ECO:0007669"/>
    <property type="project" value="TreeGrafter"/>
</dbReference>
<comment type="caution">
    <text evidence="2">The sequence shown here is derived from an EMBL/GenBank/DDBJ whole genome shotgun (WGS) entry which is preliminary data.</text>
</comment>
<dbReference type="Pfam" id="PF03334">
    <property type="entry name" value="PhaG_MnhG_YufB"/>
    <property type="match status" value="1"/>
</dbReference>
<accession>A0A095VPE7</accession>
<dbReference type="STRING" id="1265313.HRUBRA_02421"/>
<sequence length="101" mass="10817">MNWLTVALIVLGLFFLVVGSIGMLRLPDVFTRSHALSLTDSLGGLFVLGGLAVHHGFSASFFKILLVLGLVYLLNPVVAHATIRAAYRAGLRPGKGEQDDL</sequence>
<dbReference type="RefSeq" id="WP_035515953.1">
    <property type="nucleotide sequence ID" value="NZ_KN234759.1"/>
</dbReference>
<reference evidence="2 3" key="1">
    <citation type="journal article" date="2014" name="Genome Announc.">
        <title>Genome Sequence of Gammaproteobacterial Pseudohaliea rubra Type Strain DSM 19751, Isolated from Coastal Seawater of the Mediterranean Sea.</title>
        <authorList>
            <person name="Spring S."/>
            <person name="Fiebig A."/>
            <person name="Riedel T."/>
            <person name="Goker M."/>
            <person name="Klenk H.P."/>
        </authorList>
    </citation>
    <scope>NUCLEOTIDE SEQUENCE [LARGE SCALE GENOMIC DNA]</scope>
    <source>
        <strain evidence="2 3">DSM 19751</strain>
    </source>
</reference>
<evidence type="ECO:0000313" key="2">
    <source>
        <dbReference type="EMBL" id="KGE02983.1"/>
    </source>
</evidence>
<dbReference type="eggNOG" id="COG1320">
    <property type="taxonomic scope" value="Bacteria"/>
</dbReference>
<dbReference type="InterPro" id="IPR005133">
    <property type="entry name" value="PhaG_MnhG_YufB"/>
</dbReference>
<dbReference type="PANTHER" id="PTHR34703">
    <property type="entry name" value="ANTIPORTER SUBUNIT MNHG2-RELATED"/>
    <property type="match status" value="1"/>
</dbReference>
<feature type="transmembrane region" description="Helical" evidence="1">
    <location>
        <begin position="61"/>
        <end position="83"/>
    </location>
</feature>
<evidence type="ECO:0000256" key="1">
    <source>
        <dbReference type="SAM" id="Phobius"/>
    </source>
</evidence>
<dbReference type="NCBIfam" id="TIGR01300">
    <property type="entry name" value="CPA3_mnhG_phaG"/>
    <property type="match status" value="1"/>
</dbReference>
<dbReference type="PANTHER" id="PTHR34703:SF1">
    <property type="entry name" value="ANTIPORTER SUBUNIT MNHG2-RELATED"/>
    <property type="match status" value="1"/>
</dbReference>